<dbReference type="PROSITE" id="PS50835">
    <property type="entry name" value="IG_LIKE"/>
    <property type="match status" value="12"/>
</dbReference>
<dbReference type="InterPro" id="IPR002049">
    <property type="entry name" value="LE_dom"/>
</dbReference>
<keyword evidence="24" id="KW-1185">Reference proteome</keyword>
<proteinExistence type="predicted"/>
<dbReference type="FunFam" id="2.60.120.200:FF:000072">
    <property type="entry name" value="basement membrane-specific heparan sulfate proteoglycan core protein-like"/>
    <property type="match status" value="1"/>
</dbReference>
<dbReference type="InterPro" id="IPR051170">
    <property type="entry name" value="Neural/epithelial_adhesion"/>
</dbReference>
<dbReference type="FunFam" id="2.60.40.10:FF:000357">
    <property type="entry name" value="Fc receptor like 1"/>
    <property type="match status" value="1"/>
</dbReference>
<dbReference type="PROSITE" id="PS50026">
    <property type="entry name" value="EGF_3"/>
    <property type="match status" value="4"/>
</dbReference>
<dbReference type="PROSITE" id="PS01248">
    <property type="entry name" value="EGF_LAM_1"/>
    <property type="match status" value="2"/>
</dbReference>
<dbReference type="SUPFAM" id="SSF57196">
    <property type="entry name" value="EGF/Laminin"/>
    <property type="match status" value="4"/>
</dbReference>
<feature type="disulfide bond" evidence="16">
    <location>
        <begin position="307"/>
        <end position="321"/>
    </location>
</feature>
<feature type="disulfide bond" evidence="15">
    <location>
        <begin position="1939"/>
        <end position="1948"/>
    </location>
</feature>
<keyword evidence="3" id="KW-1003">Cell membrane</keyword>
<evidence type="ECO:0000256" key="2">
    <source>
        <dbReference type="ARBA" id="ARBA00004302"/>
    </source>
</evidence>
<feature type="domain" description="Ig-like" evidence="21">
    <location>
        <begin position="851"/>
        <end position="939"/>
    </location>
</feature>
<evidence type="ECO:0000256" key="13">
    <source>
        <dbReference type="ARBA" id="ARBA00023292"/>
    </source>
</evidence>
<feature type="domain" description="EGF-like" evidence="19">
    <location>
        <begin position="1912"/>
        <end position="1949"/>
    </location>
</feature>
<evidence type="ECO:0000256" key="4">
    <source>
        <dbReference type="ARBA" id="ARBA00022525"/>
    </source>
</evidence>
<dbReference type="SMART" id="SM00281">
    <property type="entry name" value="LamB"/>
    <property type="match status" value="1"/>
</dbReference>
<feature type="domain" description="Ig-like" evidence="21">
    <location>
        <begin position="942"/>
        <end position="1030"/>
    </location>
</feature>
<evidence type="ECO:0000259" key="22">
    <source>
        <dbReference type="PROSITE" id="PS51115"/>
    </source>
</evidence>
<evidence type="ECO:0000256" key="5">
    <source>
        <dbReference type="ARBA" id="ARBA00022530"/>
    </source>
</evidence>
<feature type="domain" description="Ig-like" evidence="21">
    <location>
        <begin position="1041"/>
        <end position="1119"/>
    </location>
</feature>
<accession>A0A9D3LUN6</accession>
<dbReference type="Pfam" id="PF24973">
    <property type="entry name" value="EGF_LMN_ATRN"/>
    <property type="match status" value="1"/>
</dbReference>
<dbReference type="InterPro" id="IPR000034">
    <property type="entry name" value="Laminin_IV"/>
</dbReference>
<feature type="disulfide bond" evidence="15">
    <location>
        <begin position="1720"/>
        <end position="1729"/>
    </location>
</feature>
<comment type="subcellular location">
    <subcellularLocation>
        <location evidence="1">Cell membrane</location>
    </subcellularLocation>
    <subcellularLocation>
        <location evidence="2">Secreted</location>
        <location evidence="2">Extracellular space</location>
        <location evidence="2">Extracellular matrix</location>
        <location evidence="2">Basement membrane</location>
    </subcellularLocation>
</comment>
<evidence type="ECO:0008006" key="25">
    <source>
        <dbReference type="Google" id="ProtNLM"/>
    </source>
</evidence>
<dbReference type="GO" id="GO:0005604">
    <property type="term" value="C:basement membrane"/>
    <property type="evidence" value="ECO:0007669"/>
    <property type="project" value="UniProtKB-SubCell"/>
</dbReference>
<dbReference type="SMART" id="SM00409">
    <property type="entry name" value="IG"/>
    <property type="match status" value="12"/>
</dbReference>
<sequence>MSPPAPSSNIVSEPSSATPGSSNRHLSSQRYSLVYKGFSLHPEEILFWQLPALFKGDKVGSYGGRLRYTLGYVASSSGTPIDDADIQIIGNDITLVARQPWPRTQEVRESREFQIVFKEEYWRRPDGMPATREHLMMVLADLDEVLIRASYYTDMLSSSISDVSMEVARPSYSDGTLALEVEQCHCPPGYQGLSCQDCAAGYTRTGTGLYLGHCERCKCNGHSASCHSETGICMGCLHNTAGELCERCAPGFYGDATTGSPEDCQPCACPYADPDNQFSPTCEALGAGGYQCTACQPGYTGQYCERCAPGFVGNPRERVRCRPYGNSAESLVVRVYPERVLASQGSPVTLRCQVTSSPPHHYQWSREDGRPLSSSVERRSSQQSEELYFSSVQPSDAGVYICTCRDQNGTNKSRAQIVVTTGLSKPIQVVIEEPKAQSVTAGSTVSFICTAKSTSPAYTLVWTRRNNGKLPSRAMDFNGILTIQNIQPDDAGMYVCTASNMFAMDEGTAILYVPEASQTQMFYTAYEMFEGHRARKSAQSFLLRSPSPLSCMHQSNPALYFSSSILTRLRGSQPVATVSPPVLTIQQGQRAEFRCTATGTPTPAVEWTGGQGNRITPSAIIRGGVLVIPAVERSDEAEYFCRALNTHGEHTARAVLYVHSASLPHVQVSPQQVEVREGETTRLYCRAGGTPSPDLTWRKKDGQLPPQARMERTDIGTLLIPNARATDSGTYLCVGTNAAGSSEARVQVTVVPGDSISSAIRIQPSIASVQVGQSLDLSCIVPGNPPPSVTWQRVGRPLSSNHKVLGSQMRILQASEDDSGEYICQVDGGPVLRQASVSVSVTSSSSRSPTPIVSIEPHSTSVRLGESVSLRCRVHSGAQPVRIEWRMSNGQPLQDNVKIGPDGSVITVVRSRPSNQGTYRCSASNLFGITQSLASLIVKEPPKVTVTPKGVVVVKAGEPINLECKATGEPRPSVSWHRLDTARKTVLNSPVPMESNAVMQVLAARPEDSGTYGCTAQNSEGSAEVKVEVMVRGGPLVPSAPRASVPEPLMMVVEGQTVTLRCDSHGYPTPTITWSKLRAPLPWKHKVINDSLVLPGVGRQDSGQYICNATNSMGTAEVTVMLDVETPPYATSLPDDLSVRVGEVIRLQCLAHGTPPLRFEWSKVDGSVPTRAQVQAGDLQINLATEADAGTYRCKVTNNVGSSEARAKVSVTSPLAVRVSPQVEVKTPGGSVEFTCSANGGERTSVVWLKEGGDLPPNHRVVDGVLRMENLEQSDAGFYICRATSEFGQAQDTAKLAIQALPKVMINIRTSVQTVMLGNSVEFDCQAIGEPKPTVRWSRVGGSLPAHAVVLGGMLKIEQVKDSDAGHYRCTATNDVGSVQSQVLLHIQSLPQITAQPEVKDVTLGSSAVFPCMATGYPVPEVKWSKKDEELPSKAVEEANVLTIPNVTAEDSGAYVCTASNKQGKVQAFSTLRVHERVVPYFTQTPLSYLTLPTIKNSYKAFNVKISFRPDTTDGMMVYNGQRKTTGADFISLGLVGGRPEFRFDVGSGMATIRYPTPIKLGEFHTVEIYRNQTQGSMVVDGGPPVNGSSQGKFQGLDLNEELYVGGYPNYSLVSKTTGLKSGFVGCIRQLIIQGDEVIFKVLDRSSTGVSNCPTCKDRPCQNGGVCRDSETSSYKCDCARGFTGSNCEHHSALHCHTEACGPDATCINRHNGLGYDCRCHLGKSGDKCMEGTLVTTPSFDGDDSFIAYPPLTNIHNDLRVELEFKPLDQDGLMFFSGGKKMKVEDFVSLSLVDSHVEFRYELGTGMAILRSQEPVTLEQWHRVTAERLNKDGFLKVDQAPEVRRSSPGKAQGLNIHTPMYLGGVPSMDILPKAANVSMLFEGCIGEVLINGKKVDLSYSFLESRAVGQCSESSPCERRPCLHGGTCLASSEDQYQCLCQDGFQGERCEVVKDTCQHSAQCLNGGTCSDHRCVCAPGYTGLFCESDAPVQYAAYFHDDGYLTLPKPIFPRSSPDAPETIELEIRTVSPEGLILWQGVEPTGALRKLHARRKELGDQGKGKDFISLGLQNGHLVFSYQLGSGEAEIISKEPVNDGNWHKLTAVRTGKQGYLQVDGGAPRKGQSRGRMIMVDTKGNIFLGGAPDMTALTGGKFSSGVTGCIRNVVLANARPGERPFRPVDLRTHAADGVERGALSVVDGERRQEP</sequence>
<dbReference type="Proteomes" id="UP001044222">
    <property type="component" value="Chromosome 14"/>
</dbReference>
<feature type="domain" description="Ig-like" evidence="21">
    <location>
        <begin position="1391"/>
        <end position="1473"/>
    </location>
</feature>
<reference evidence="23" key="1">
    <citation type="submission" date="2021-01" db="EMBL/GenBank/DDBJ databases">
        <title>A chromosome-scale assembly of European eel, Anguilla anguilla.</title>
        <authorList>
            <person name="Henkel C."/>
            <person name="Jong-Raadsen S.A."/>
            <person name="Dufour S."/>
            <person name="Weltzien F.-A."/>
            <person name="Palstra A.P."/>
            <person name="Pelster B."/>
            <person name="Spaink H.P."/>
            <person name="Van Den Thillart G.E."/>
            <person name="Jansen H."/>
            <person name="Zahm M."/>
            <person name="Klopp C."/>
            <person name="Cedric C."/>
            <person name="Louis A."/>
            <person name="Berthelot C."/>
            <person name="Parey E."/>
            <person name="Roest Crollius H."/>
            <person name="Montfort J."/>
            <person name="Robinson-Rechavi M."/>
            <person name="Bucao C."/>
            <person name="Bouchez O."/>
            <person name="Gislard M."/>
            <person name="Lluch J."/>
            <person name="Milhes M."/>
            <person name="Lampietro C."/>
            <person name="Lopez Roques C."/>
            <person name="Donnadieu C."/>
            <person name="Braasch I."/>
            <person name="Desvignes T."/>
            <person name="Postlethwait J."/>
            <person name="Bobe J."/>
            <person name="Guiguen Y."/>
            <person name="Dirks R."/>
        </authorList>
    </citation>
    <scope>NUCLEOTIDE SEQUENCE</scope>
    <source>
        <strain evidence="23">Tag_6206</strain>
        <tissue evidence="23">Liver</tissue>
    </source>
</reference>
<dbReference type="InterPro" id="IPR000742">
    <property type="entry name" value="EGF"/>
</dbReference>
<evidence type="ECO:0000256" key="7">
    <source>
        <dbReference type="ARBA" id="ARBA00022729"/>
    </source>
</evidence>
<dbReference type="GO" id="GO:0005886">
    <property type="term" value="C:plasma membrane"/>
    <property type="evidence" value="ECO:0007669"/>
    <property type="project" value="UniProtKB-SubCell"/>
</dbReference>
<dbReference type="FunFam" id="2.60.120.200:FF:000076">
    <property type="entry name" value="basement membrane-specific heparan sulfate proteoglycan core protein-like"/>
    <property type="match status" value="1"/>
</dbReference>
<dbReference type="Pfam" id="PF00054">
    <property type="entry name" value="Laminin_G_1"/>
    <property type="match status" value="3"/>
</dbReference>
<dbReference type="Pfam" id="PF07679">
    <property type="entry name" value="I-set"/>
    <property type="match status" value="7"/>
</dbReference>
<feature type="domain" description="EGF-like" evidence="19">
    <location>
        <begin position="1652"/>
        <end position="1689"/>
    </location>
</feature>
<evidence type="ECO:0000256" key="3">
    <source>
        <dbReference type="ARBA" id="ARBA00022475"/>
    </source>
</evidence>
<feature type="domain" description="Laminin G" evidence="18">
    <location>
        <begin position="1736"/>
        <end position="1916"/>
    </location>
</feature>
<feature type="domain" description="Ig-like" evidence="21">
    <location>
        <begin position="1214"/>
        <end position="1297"/>
    </location>
</feature>
<dbReference type="InterPro" id="IPR001881">
    <property type="entry name" value="EGF-like_Ca-bd_dom"/>
</dbReference>
<evidence type="ECO:0000256" key="1">
    <source>
        <dbReference type="ARBA" id="ARBA00004236"/>
    </source>
</evidence>
<evidence type="ECO:0000256" key="6">
    <source>
        <dbReference type="ARBA" id="ARBA00022536"/>
    </source>
</evidence>
<dbReference type="SMART" id="SM00282">
    <property type="entry name" value="LamG"/>
    <property type="match status" value="3"/>
</dbReference>
<protein>
    <recommendedName>
        <fullName evidence="25">Basement membrane-specific heparan sulfate proteoglycan core protein</fullName>
    </recommendedName>
</protein>
<feature type="domain" description="Ig-like" evidence="21">
    <location>
        <begin position="426"/>
        <end position="500"/>
    </location>
</feature>
<feature type="domain" description="Ig-like" evidence="21">
    <location>
        <begin position="752"/>
        <end position="840"/>
    </location>
</feature>
<evidence type="ECO:0000256" key="12">
    <source>
        <dbReference type="ARBA" id="ARBA00023180"/>
    </source>
</evidence>
<dbReference type="CDD" id="cd00054">
    <property type="entry name" value="EGF_CA"/>
    <property type="match status" value="3"/>
</dbReference>
<dbReference type="SMART" id="SM00179">
    <property type="entry name" value="EGF_CA"/>
    <property type="match status" value="3"/>
</dbReference>
<dbReference type="FunFam" id="2.10.25.10:FF:000185">
    <property type="entry name" value="basement membrane-specific heparan sulfate proteoglycan core protein-like"/>
    <property type="match status" value="1"/>
</dbReference>
<dbReference type="InterPro" id="IPR003598">
    <property type="entry name" value="Ig_sub2"/>
</dbReference>
<dbReference type="InterPro" id="IPR056863">
    <property type="entry name" value="LMN_ATRN_NET-like_EGF"/>
</dbReference>
<dbReference type="FunFam" id="2.60.40.10:FF:000700">
    <property type="entry name" value="Basement membrane-specific heparan sulfate proteoglycan core protein"/>
    <property type="match status" value="1"/>
</dbReference>
<gene>
    <name evidence="23" type="ORF">ANANG_G00244780</name>
</gene>
<dbReference type="Pfam" id="PF00053">
    <property type="entry name" value="EGF_laminin"/>
    <property type="match status" value="2"/>
</dbReference>
<keyword evidence="8" id="KW-0677">Repeat</keyword>
<evidence type="ECO:0000256" key="10">
    <source>
        <dbReference type="ARBA" id="ARBA00023136"/>
    </source>
</evidence>
<evidence type="ECO:0000256" key="14">
    <source>
        <dbReference type="ARBA" id="ARBA00023319"/>
    </source>
</evidence>
<keyword evidence="12" id="KW-0325">Glycoprotein</keyword>
<evidence type="ECO:0000313" key="24">
    <source>
        <dbReference type="Proteomes" id="UP001044222"/>
    </source>
</evidence>
<feature type="disulfide bond" evidence="16">
    <location>
        <begin position="295"/>
        <end position="304"/>
    </location>
</feature>
<evidence type="ECO:0000259" key="18">
    <source>
        <dbReference type="PROSITE" id="PS50025"/>
    </source>
</evidence>
<evidence type="ECO:0000256" key="15">
    <source>
        <dbReference type="PROSITE-ProRule" id="PRU00076"/>
    </source>
</evidence>
<feature type="domain" description="Laminin EGF-like" evidence="20">
    <location>
        <begin position="217"/>
        <end position="266"/>
    </location>
</feature>
<comment type="caution">
    <text evidence="23">The sequence shown here is derived from an EMBL/GenBank/DDBJ whole genome shotgun (WGS) entry which is preliminary data.</text>
</comment>
<keyword evidence="5" id="KW-0272">Extracellular matrix</keyword>
<feature type="disulfide bond" evidence="15">
    <location>
        <begin position="1974"/>
        <end position="1983"/>
    </location>
</feature>
<feature type="compositionally biased region" description="Basic and acidic residues" evidence="17">
    <location>
        <begin position="364"/>
        <end position="380"/>
    </location>
</feature>
<feature type="domain" description="EGF-like" evidence="19">
    <location>
        <begin position="1692"/>
        <end position="1730"/>
    </location>
</feature>
<dbReference type="GO" id="GO:0043005">
    <property type="term" value="C:neuron projection"/>
    <property type="evidence" value="ECO:0007669"/>
    <property type="project" value="TreeGrafter"/>
</dbReference>
<feature type="disulfide bond" evidence="15">
    <location>
        <begin position="1679"/>
        <end position="1688"/>
    </location>
</feature>
<feature type="disulfide bond" evidence="16">
    <location>
        <begin position="236"/>
        <end position="245"/>
    </location>
</feature>
<feature type="domain" description="Ig-like" evidence="21">
    <location>
        <begin position="323"/>
        <end position="420"/>
    </location>
</feature>
<dbReference type="EMBL" id="JAFIRN010000014">
    <property type="protein sequence ID" value="KAG5835510.1"/>
    <property type="molecule type" value="Genomic_DNA"/>
</dbReference>
<dbReference type="SMART" id="SM00408">
    <property type="entry name" value="IGc2"/>
    <property type="match status" value="12"/>
</dbReference>
<dbReference type="Gene3D" id="2.60.40.10">
    <property type="entry name" value="Immunoglobulins"/>
    <property type="match status" value="12"/>
</dbReference>
<feature type="domain" description="EGF-like" evidence="19">
    <location>
        <begin position="1951"/>
        <end position="1984"/>
    </location>
</feature>
<dbReference type="Pfam" id="PF13927">
    <property type="entry name" value="Ig_3"/>
    <property type="match status" value="5"/>
</dbReference>
<keyword evidence="6 15" id="KW-0245">EGF-like domain</keyword>
<keyword evidence="10" id="KW-0472">Membrane</keyword>
<keyword evidence="14" id="KW-0393">Immunoglobulin domain</keyword>
<dbReference type="PANTHER" id="PTHR12231:SF267">
    <property type="entry name" value="BASEMENT MEMBRANE-SPECIFIC HEPARAN SULFATE PROTEOGLYCAN CORE PROTEIN"/>
    <property type="match status" value="1"/>
</dbReference>
<dbReference type="FunFam" id="2.10.25.10:FF:000294">
    <property type="entry name" value="Delta-like protein"/>
    <property type="match status" value="1"/>
</dbReference>
<dbReference type="InterPro" id="IPR013783">
    <property type="entry name" value="Ig-like_fold"/>
</dbReference>
<evidence type="ECO:0000256" key="17">
    <source>
        <dbReference type="SAM" id="MobiDB-lite"/>
    </source>
</evidence>
<dbReference type="SMART" id="SM00181">
    <property type="entry name" value="EGF"/>
    <property type="match status" value="6"/>
</dbReference>
<feature type="region of interest" description="Disordered" evidence="17">
    <location>
        <begin position="357"/>
        <end position="384"/>
    </location>
</feature>
<evidence type="ECO:0000256" key="11">
    <source>
        <dbReference type="ARBA" id="ARBA00023157"/>
    </source>
</evidence>
<dbReference type="PROSITE" id="PS50025">
    <property type="entry name" value="LAM_G_DOMAIN"/>
    <property type="match status" value="3"/>
</dbReference>
<dbReference type="PROSITE" id="PS01186">
    <property type="entry name" value="EGF_2"/>
    <property type="match status" value="3"/>
</dbReference>
<keyword evidence="13 16" id="KW-0424">Laminin EGF-like domain</keyword>
<keyword evidence="4" id="KW-0964">Secreted</keyword>
<comment type="caution">
    <text evidence="15">Lacks conserved residue(s) required for the propagation of feature annotation.</text>
</comment>
<feature type="domain" description="Ig-like" evidence="21">
    <location>
        <begin position="664"/>
        <end position="749"/>
    </location>
</feature>
<dbReference type="FunFam" id="2.60.40.10:FF:001104">
    <property type="entry name" value="Heparan sulfate proteoglycan 2"/>
    <property type="match status" value="1"/>
</dbReference>
<dbReference type="PROSITE" id="PS50027">
    <property type="entry name" value="EGF_LAM_2"/>
    <property type="match status" value="2"/>
</dbReference>
<dbReference type="InterPro" id="IPR013098">
    <property type="entry name" value="Ig_I-set"/>
</dbReference>
<dbReference type="InterPro" id="IPR007110">
    <property type="entry name" value="Ig-like_dom"/>
</dbReference>
<evidence type="ECO:0000256" key="9">
    <source>
        <dbReference type="ARBA" id="ARBA00022869"/>
    </source>
</evidence>
<feature type="domain" description="Laminin G" evidence="18">
    <location>
        <begin position="1990"/>
        <end position="2191"/>
    </location>
</feature>
<dbReference type="InterPro" id="IPR003599">
    <property type="entry name" value="Ig_sub"/>
</dbReference>
<dbReference type="SUPFAM" id="SSF49899">
    <property type="entry name" value="Concanavalin A-like lectins/glucanases"/>
    <property type="match status" value="3"/>
</dbReference>
<dbReference type="InterPro" id="IPR001791">
    <property type="entry name" value="Laminin_G"/>
</dbReference>
<feature type="domain" description="Ig-like" evidence="21">
    <location>
        <begin position="1128"/>
        <end position="1210"/>
    </location>
</feature>
<dbReference type="FunFam" id="2.60.40.10:FF:000005">
    <property type="entry name" value="Neuronal cell adhesion molecule"/>
    <property type="match status" value="2"/>
</dbReference>
<dbReference type="GO" id="GO:0072359">
    <property type="term" value="P:circulatory system development"/>
    <property type="evidence" value="ECO:0007669"/>
    <property type="project" value="UniProtKB-ARBA"/>
</dbReference>
<feature type="domain" description="Laminin IV type A" evidence="22">
    <location>
        <begin position="1"/>
        <end position="183"/>
    </location>
</feature>
<dbReference type="GO" id="GO:0005509">
    <property type="term" value="F:calcium ion binding"/>
    <property type="evidence" value="ECO:0007669"/>
    <property type="project" value="InterPro"/>
</dbReference>
<keyword evidence="9" id="KW-0084">Basement membrane</keyword>
<dbReference type="SUPFAM" id="SSF48726">
    <property type="entry name" value="Immunoglobulin"/>
    <property type="match status" value="12"/>
</dbReference>
<evidence type="ECO:0000259" key="20">
    <source>
        <dbReference type="PROSITE" id="PS50027"/>
    </source>
</evidence>
<evidence type="ECO:0000256" key="8">
    <source>
        <dbReference type="ARBA" id="ARBA00022737"/>
    </source>
</evidence>
<dbReference type="CDD" id="cd05754">
    <property type="entry name" value="IgI_Perlecan_like"/>
    <property type="match status" value="1"/>
</dbReference>
<dbReference type="SMART" id="SM00180">
    <property type="entry name" value="EGF_Lam"/>
    <property type="match status" value="3"/>
</dbReference>
<name>A0A9D3LUN6_ANGAN</name>
<dbReference type="PROSITE" id="PS51115">
    <property type="entry name" value="LAMININ_IVA"/>
    <property type="match status" value="1"/>
</dbReference>
<dbReference type="FunFam" id="2.60.40.10:FF:000666">
    <property type="entry name" value="basement membrane-specific heparan sulfate proteoglycan core protein-like"/>
    <property type="match status" value="1"/>
</dbReference>
<dbReference type="FunFam" id="2.10.25.10:FF:000106">
    <property type="entry name" value="Heparan sulfate proteoglycan 2"/>
    <property type="match status" value="1"/>
</dbReference>
<dbReference type="GO" id="GO:0030154">
    <property type="term" value="P:cell differentiation"/>
    <property type="evidence" value="ECO:0007669"/>
    <property type="project" value="UniProtKB-ARBA"/>
</dbReference>
<dbReference type="FunFam" id="2.60.40.10:FF:000644">
    <property type="entry name" value="Basement membrane-specific heparan sulfate proteoglycan core protein"/>
    <property type="match status" value="1"/>
</dbReference>
<dbReference type="InterPro" id="IPR013320">
    <property type="entry name" value="ConA-like_dom_sf"/>
</dbReference>
<feature type="domain" description="Laminin EGF-like" evidence="20">
    <location>
        <begin position="267"/>
        <end position="323"/>
    </location>
</feature>
<dbReference type="CDD" id="cd00055">
    <property type="entry name" value="EGF_Lam"/>
    <property type="match status" value="3"/>
</dbReference>
<feature type="compositionally biased region" description="Polar residues" evidence="17">
    <location>
        <begin position="7"/>
        <end position="25"/>
    </location>
</feature>
<keyword evidence="7" id="KW-0732">Signal</keyword>
<feature type="region of interest" description="Disordered" evidence="17">
    <location>
        <begin position="1"/>
        <end position="25"/>
    </location>
</feature>
<dbReference type="FunFam" id="2.60.40.10:FF:000602">
    <property type="entry name" value="Basement membrane-specific heparan sulfate proteoglycan core protein"/>
    <property type="match status" value="1"/>
</dbReference>
<dbReference type="Pfam" id="PF00008">
    <property type="entry name" value="EGF"/>
    <property type="match status" value="2"/>
</dbReference>
<dbReference type="Gene3D" id="2.10.25.10">
    <property type="entry name" value="Laminin"/>
    <property type="match status" value="5"/>
</dbReference>
<keyword evidence="11 15" id="KW-1015">Disulfide bond</keyword>
<organism evidence="23 24">
    <name type="scientific">Anguilla anguilla</name>
    <name type="common">European freshwater eel</name>
    <name type="synonym">Muraena anguilla</name>
    <dbReference type="NCBI Taxonomy" id="7936"/>
    <lineage>
        <taxon>Eukaryota</taxon>
        <taxon>Metazoa</taxon>
        <taxon>Chordata</taxon>
        <taxon>Craniata</taxon>
        <taxon>Vertebrata</taxon>
        <taxon>Euteleostomi</taxon>
        <taxon>Actinopterygii</taxon>
        <taxon>Neopterygii</taxon>
        <taxon>Teleostei</taxon>
        <taxon>Anguilliformes</taxon>
        <taxon>Anguillidae</taxon>
        <taxon>Anguilla</taxon>
    </lineage>
</organism>
<feature type="domain" description="Ig-like" evidence="21">
    <location>
        <begin position="574"/>
        <end position="657"/>
    </location>
</feature>
<feature type="domain" description="Ig-like" evidence="21">
    <location>
        <begin position="1302"/>
        <end position="1386"/>
    </location>
</feature>
<evidence type="ECO:0000259" key="21">
    <source>
        <dbReference type="PROSITE" id="PS50835"/>
    </source>
</evidence>
<dbReference type="Pfam" id="PF00052">
    <property type="entry name" value="Laminin_B"/>
    <property type="match status" value="1"/>
</dbReference>
<dbReference type="PROSITE" id="PS00022">
    <property type="entry name" value="EGF_1"/>
    <property type="match status" value="5"/>
</dbReference>
<feature type="disulfide bond" evidence="15">
    <location>
        <begin position="1701"/>
        <end position="1718"/>
    </location>
</feature>
<dbReference type="Gene3D" id="2.60.120.200">
    <property type="match status" value="3"/>
</dbReference>
<dbReference type="FunFam" id="2.60.40.10:FF:000709">
    <property type="entry name" value="basement membrane-specific heparan sulfate proteoglycan core protein"/>
    <property type="match status" value="1"/>
</dbReference>
<evidence type="ECO:0000256" key="16">
    <source>
        <dbReference type="PROSITE-ProRule" id="PRU00460"/>
    </source>
</evidence>
<dbReference type="FunFam" id="2.60.40.10:FF:000884">
    <property type="entry name" value="Basement membrane-specific heparan sulfate proteoglycan core protein"/>
    <property type="match status" value="1"/>
</dbReference>
<evidence type="ECO:0000259" key="19">
    <source>
        <dbReference type="PROSITE" id="PS50026"/>
    </source>
</evidence>
<dbReference type="CDD" id="cd00110">
    <property type="entry name" value="LamG"/>
    <property type="match status" value="3"/>
</dbReference>
<evidence type="ECO:0000313" key="23">
    <source>
        <dbReference type="EMBL" id="KAG5835510.1"/>
    </source>
</evidence>
<feature type="domain" description="Laminin G" evidence="18">
    <location>
        <begin position="1479"/>
        <end position="1656"/>
    </location>
</feature>
<dbReference type="CDD" id="cd00096">
    <property type="entry name" value="Ig"/>
    <property type="match status" value="1"/>
</dbReference>
<dbReference type="InterPro" id="IPR036179">
    <property type="entry name" value="Ig-like_dom_sf"/>
</dbReference>
<dbReference type="PANTHER" id="PTHR12231">
    <property type="entry name" value="CTX-RELATED TYPE I TRANSMEMBRANE PROTEIN"/>
    <property type="match status" value="1"/>
</dbReference>